<name>A0ABM8ZRS3_9VIBR</name>
<dbReference type="RefSeq" id="WP_237465170.1">
    <property type="nucleotide sequence ID" value="NZ_CAKLDI010000001.1"/>
</dbReference>
<sequence length="86" mass="9914">MSDKQEKSEISQLDLLMIANQMLQDHDAYIDGVRATEVREQAGVLIFKGEEYFLSEQGLPTEKTTTVFNLYKYLAHQLSDKFILID</sequence>
<dbReference type="Proteomes" id="UP000838672">
    <property type="component" value="Unassembled WGS sequence"/>
</dbReference>
<dbReference type="NCBIfam" id="NF008265">
    <property type="entry name" value="PRK11037.1"/>
    <property type="match status" value="1"/>
</dbReference>
<evidence type="ECO:0000313" key="2">
    <source>
        <dbReference type="Proteomes" id="UP000838672"/>
    </source>
</evidence>
<dbReference type="Gene3D" id="3.30.300.360">
    <property type="entry name" value="Protein of unknown function (DUF2498)"/>
    <property type="match status" value="1"/>
</dbReference>
<dbReference type="EMBL" id="CAKLDI010000001">
    <property type="protein sequence ID" value="CAH0532992.1"/>
    <property type="molecule type" value="Genomic_DNA"/>
</dbReference>
<dbReference type="Pfam" id="PF10692">
    <property type="entry name" value="DUF2498"/>
    <property type="match status" value="1"/>
</dbReference>
<proteinExistence type="predicted"/>
<dbReference type="InterPro" id="IPR038191">
    <property type="entry name" value="YciN_sf"/>
</dbReference>
<reference evidence="1" key="1">
    <citation type="submission" date="2021-11" db="EMBL/GenBank/DDBJ databases">
        <authorList>
            <person name="Rodrigo-Torres L."/>
            <person name="Arahal R. D."/>
            <person name="Lucena T."/>
        </authorList>
    </citation>
    <scope>NUCLEOTIDE SEQUENCE</scope>
    <source>
        <strain evidence="1">CECT 7929</strain>
    </source>
</reference>
<comment type="caution">
    <text evidence="1">The sequence shown here is derived from an EMBL/GenBank/DDBJ whole genome shotgun (WGS) entry which is preliminary data.</text>
</comment>
<protein>
    <submittedName>
        <fullName evidence="1">Protein YciN</fullName>
    </submittedName>
</protein>
<evidence type="ECO:0000313" key="1">
    <source>
        <dbReference type="EMBL" id="CAH0532992.1"/>
    </source>
</evidence>
<organism evidence="1 2">
    <name type="scientific">Vibrio stylophorae</name>
    <dbReference type="NCBI Taxonomy" id="659351"/>
    <lineage>
        <taxon>Bacteria</taxon>
        <taxon>Pseudomonadati</taxon>
        <taxon>Pseudomonadota</taxon>
        <taxon>Gammaproteobacteria</taxon>
        <taxon>Vibrionales</taxon>
        <taxon>Vibrionaceae</taxon>
        <taxon>Vibrio</taxon>
    </lineage>
</organism>
<gene>
    <name evidence="1" type="primary">yciN</name>
    <name evidence="1" type="ORF">VST7929_00843</name>
</gene>
<dbReference type="InterPro" id="IPR019633">
    <property type="entry name" value="DUF2498"/>
</dbReference>
<accession>A0ABM8ZRS3</accession>
<keyword evidence="2" id="KW-1185">Reference proteome</keyword>